<feature type="compositionally biased region" description="Gly residues" evidence="1">
    <location>
        <begin position="133"/>
        <end position="156"/>
    </location>
</feature>
<keyword evidence="2" id="KW-0472">Membrane</keyword>
<keyword evidence="5" id="KW-1185">Reference proteome</keyword>
<feature type="non-terminal residue" evidence="4">
    <location>
        <position position="188"/>
    </location>
</feature>
<name>A0A8J4FAR5_9CHLO</name>
<sequence>RMQVLSADLLSQLLTAVASTVSQSSALLSSLDQKVVAAADAGSSLDMALVFQNAAQIASVQQTGMAAALMQLAAAAATGDIAVESLTAAFENSFTGNNLQSQVQSAVVDTSALSGMMSSAVNLTTAPQVGNGDDSGSGSGGSGSGGSGSGSGGNSDGGSSNSQKGKVAVVVGAAVGAVAGVALVALVG</sequence>
<feature type="non-terminal residue" evidence="4">
    <location>
        <position position="1"/>
    </location>
</feature>
<protein>
    <submittedName>
        <fullName evidence="4">Uncharacterized protein</fullName>
    </submittedName>
</protein>
<dbReference type="AlphaFoldDB" id="A0A8J4FAR5"/>
<proteinExistence type="predicted"/>
<feature type="region of interest" description="Disordered" evidence="1">
    <location>
        <begin position="125"/>
        <end position="163"/>
    </location>
</feature>
<dbReference type="Proteomes" id="UP000747399">
    <property type="component" value="Unassembled WGS sequence"/>
</dbReference>
<gene>
    <name evidence="4" type="ORF">Vafri_21725</name>
</gene>
<evidence type="ECO:0000256" key="1">
    <source>
        <dbReference type="SAM" id="MobiDB-lite"/>
    </source>
</evidence>
<evidence type="ECO:0000256" key="3">
    <source>
        <dbReference type="SAM" id="SignalP"/>
    </source>
</evidence>
<organism evidence="4 5">
    <name type="scientific">Volvox africanus</name>
    <dbReference type="NCBI Taxonomy" id="51714"/>
    <lineage>
        <taxon>Eukaryota</taxon>
        <taxon>Viridiplantae</taxon>
        <taxon>Chlorophyta</taxon>
        <taxon>core chlorophytes</taxon>
        <taxon>Chlorophyceae</taxon>
        <taxon>CS clade</taxon>
        <taxon>Chlamydomonadales</taxon>
        <taxon>Volvocaceae</taxon>
        <taxon>Volvox</taxon>
    </lineage>
</organism>
<evidence type="ECO:0000313" key="5">
    <source>
        <dbReference type="Proteomes" id="UP000747399"/>
    </source>
</evidence>
<keyword evidence="3" id="KW-0732">Signal</keyword>
<feature type="chain" id="PRO_5035234921" evidence="3">
    <location>
        <begin position="19"/>
        <end position="188"/>
    </location>
</feature>
<accession>A0A8J4FAR5</accession>
<reference evidence="4" key="1">
    <citation type="journal article" date="2021" name="Proc. Natl. Acad. Sci. U.S.A.">
        <title>Three genomes in the algal genus Volvox reveal the fate of a haploid sex-determining region after a transition to homothallism.</title>
        <authorList>
            <person name="Yamamoto K."/>
            <person name="Hamaji T."/>
            <person name="Kawai-Toyooka H."/>
            <person name="Matsuzaki R."/>
            <person name="Takahashi F."/>
            <person name="Nishimura Y."/>
            <person name="Kawachi M."/>
            <person name="Noguchi H."/>
            <person name="Minakuchi Y."/>
            <person name="Umen J.G."/>
            <person name="Toyoda A."/>
            <person name="Nozaki H."/>
        </authorList>
    </citation>
    <scope>NUCLEOTIDE SEQUENCE</scope>
    <source>
        <strain evidence="4">NIES-3780</strain>
    </source>
</reference>
<evidence type="ECO:0000313" key="4">
    <source>
        <dbReference type="EMBL" id="GIL68449.1"/>
    </source>
</evidence>
<dbReference type="EMBL" id="BNCO01000118">
    <property type="protein sequence ID" value="GIL68449.1"/>
    <property type="molecule type" value="Genomic_DNA"/>
</dbReference>
<evidence type="ECO:0000256" key="2">
    <source>
        <dbReference type="SAM" id="Phobius"/>
    </source>
</evidence>
<feature type="transmembrane region" description="Helical" evidence="2">
    <location>
        <begin position="167"/>
        <end position="187"/>
    </location>
</feature>
<feature type="signal peptide" evidence="3">
    <location>
        <begin position="1"/>
        <end position="18"/>
    </location>
</feature>
<keyword evidence="2" id="KW-1133">Transmembrane helix</keyword>
<comment type="caution">
    <text evidence="4">The sequence shown here is derived from an EMBL/GenBank/DDBJ whole genome shotgun (WGS) entry which is preliminary data.</text>
</comment>
<keyword evidence="2" id="KW-0812">Transmembrane</keyword>